<dbReference type="AlphaFoldDB" id="A0A940M7Z1"/>
<name>A0A940M7Z1_9ACTN</name>
<accession>A0A940M7Z1</accession>
<keyword evidence="1" id="KW-0812">Transmembrane</keyword>
<dbReference type="Gene3D" id="3.30.10.20">
    <property type="match status" value="1"/>
</dbReference>
<comment type="caution">
    <text evidence="2">The sequence shown here is derived from an EMBL/GenBank/DDBJ whole genome shotgun (WGS) entry which is preliminary data.</text>
</comment>
<reference evidence="2" key="1">
    <citation type="submission" date="2021-03" db="EMBL/GenBank/DDBJ databases">
        <title>Whole genome sequence of Streptomyces bomunensis MMS17-BM035.</title>
        <authorList>
            <person name="Lee J.H."/>
        </authorList>
    </citation>
    <scope>NUCLEOTIDE SEQUENCE</scope>
    <source>
        <strain evidence="2">MMS17-BM035</strain>
    </source>
</reference>
<dbReference type="Proteomes" id="UP000670475">
    <property type="component" value="Unassembled WGS sequence"/>
</dbReference>
<sequence length="171" mass="16939">MTSHGSRPSAGTGYSPFEQELVNAMNDFVSSSEAPRFDAAVIARGARRKRATAIAGISAALVVVGGGTALAAGVVGGSHAARPAAVSHATTTTTGKNATTVLYSNGGTTRIELGGLNSTGARALLDKARITPEFGKASATGCKPGSVIAVSPHAPTVVHRGATVKVTLCAG</sequence>
<keyword evidence="1" id="KW-0472">Membrane</keyword>
<organism evidence="2 3">
    <name type="scientific">Streptomyces montanisoli</name>
    <dbReference type="NCBI Taxonomy" id="2798581"/>
    <lineage>
        <taxon>Bacteria</taxon>
        <taxon>Bacillati</taxon>
        <taxon>Actinomycetota</taxon>
        <taxon>Actinomycetes</taxon>
        <taxon>Kitasatosporales</taxon>
        <taxon>Streptomycetaceae</taxon>
        <taxon>Streptomyces</taxon>
    </lineage>
</organism>
<evidence type="ECO:0000256" key="1">
    <source>
        <dbReference type="SAM" id="Phobius"/>
    </source>
</evidence>
<dbReference type="EMBL" id="JAGIQL010000005">
    <property type="protein sequence ID" value="MBP0456454.1"/>
    <property type="molecule type" value="Genomic_DNA"/>
</dbReference>
<evidence type="ECO:0000313" key="2">
    <source>
        <dbReference type="EMBL" id="MBP0456454.1"/>
    </source>
</evidence>
<protein>
    <recommendedName>
        <fullName evidence="4">PASTA domain-containing protein</fullName>
    </recommendedName>
</protein>
<evidence type="ECO:0000313" key="3">
    <source>
        <dbReference type="Proteomes" id="UP000670475"/>
    </source>
</evidence>
<evidence type="ECO:0008006" key="4">
    <source>
        <dbReference type="Google" id="ProtNLM"/>
    </source>
</evidence>
<keyword evidence="3" id="KW-1185">Reference proteome</keyword>
<proteinExistence type="predicted"/>
<keyword evidence="1" id="KW-1133">Transmembrane helix</keyword>
<gene>
    <name evidence="2" type="ORF">JFN87_02905</name>
</gene>
<feature type="transmembrane region" description="Helical" evidence="1">
    <location>
        <begin position="53"/>
        <end position="75"/>
    </location>
</feature>